<name>A0A383A2C1_9ZZZZ</name>
<feature type="domain" description="G" evidence="1">
    <location>
        <begin position="34"/>
        <end position="158"/>
    </location>
</feature>
<dbReference type="Gene3D" id="1.20.120.430">
    <property type="entry name" value="tRNA modification GTPase MnmE domain 2"/>
    <property type="match status" value="1"/>
</dbReference>
<evidence type="ECO:0000313" key="2">
    <source>
        <dbReference type="EMBL" id="SVE01783.1"/>
    </source>
</evidence>
<gene>
    <name evidence="2" type="ORF">METZ01_LOCUS454637</name>
</gene>
<sequence length="254" mass="26044">GGRRARKSAEVGEAVDGLRRSSSLRMAAPGSFHCVLAGSPNAGKSSLLNSILGRGEALVSELAGTTRDPVRGTSSEDGVDVTWVDLAGCCSGKEGGEPAGLDRNMSPETRGAVERLTSLELEHADGVLWLVDASGDTAAGIDAFQALDAKVKLLVFNKVDLLDEAANNLLASSYPGALLVCALDGTGLRGLRAAVRDLAGADRRPGALGGEPARFLVSSHQESALQLAMEGVERAGEVLAADSGLELAAADLRD</sequence>
<dbReference type="Gene3D" id="3.40.50.300">
    <property type="entry name" value="P-loop containing nucleotide triphosphate hydrolases"/>
    <property type="match status" value="1"/>
</dbReference>
<dbReference type="SUPFAM" id="SSF52540">
    <property type="entry name" value="P-loop containing nucleoside triphosphate hydrolases"/>
    <property type="match status" value="1"/>
</dbReference>
<reference evidence="2" key="1">
    <citation type="submission" date="2018-05" db="EMBL/GenBank/DDBJ databases">
        <authorList>
            <person name="Lanie J.A."/>
            <person name="Ng W.-L."/>
            <person name="Kazmierczak K.M."/>
            <person name="Andrzejewski T.M."/>
            <person name="Davidsen T.M."/>
            <person name="Wayne K.J."/>
            <person name="Tettelin H."/>
            <person name="Glass J.I."/>
            <person name="Rusch D."/>
            <person name="Podicherti R."/>
            <person name="Tsui H.-C.T."/>
            <person name="Winkler M.E."/>
        </authorList>
    </citation>
    <scope>NUCLEOTIDE SEQUENCE</scope>
</reference>
<organism evidence="2">
    <name type="scientific">marine metagenome</name>
    <dbReference type="NCBI Taxonomy" id="408172"/>
    <lineage>
        <taxon>unclassified sequences</taxon>
        <taxon>metagenomes</taxon>
        <taxon>ecological metagenomes</taxon>
    </lineage>
</organism>
<dbReference type="EMBL" id="UINC01188524">
    <property type="protein sequence ID" value="SVE01783.1"/>
    <property type="molecule type" value="Genomic_DNA"/>
</dbReference>
<dbReference type="PANTHER" id="PTHR42714:SF2">
    <property type="entry name" value="TRNA MODIFICATION GTPASE GTPBP3, MITOCHONDRIAL"/>
    <property type="match status" value="1"/>
</dbReference>
<dbReference type="PANTHER" id="PTHR42714">
    <property type="entry name" value="TRNA MODIFICATION GTPASE GTPBP3"/>
    <property type="match status" value="1"/>
</dbReference>
<dbReference type="InterPro" id="IPR006073">
    <property type="entry name" value="GTP-bd"/>
</dbReference>
<feature type="non-terminal residue" evidence="2">
    <location>
        <position position="1"/>
    </location>
</feature>
<dbReference type="GO" id="GO:0002098">
    <property type="term" value="P:tRNA wobble uridine modification"/>
    <property type="evidence" value="ECO:0007669"/>
    <property type="project" value="TreeGrafter"/>
</dbReference>
<dbReference type="GO" id="GO:0030488">
    <property type="term" value="P:tRNA methylation"/>
    <property type="evidence" value="ECO:0007669"/>
    <property type="project" value="TreeGrafter"/>
</dbReference>
<evidence type="ECO:0000259" key="1">
    <source>
        <dbReference type="Pfam" id="PF01926"/>
    </source>
</evidence>
<accession>A0A383A2C1</accession>
<protein>
    <recommendedName>
        <fullName evidence="1">G domain-containing protein</fullName>
    </recommendedName>
</protein>
<dbReference type="InterPro" id="IPR027417">
    <property type="entry name" value="P-loop_NTPase"/>
</dbReference>
<dbReference type="Pfam" id="PF01926">
    <property type="entry name" value="MMR_HSR1"/>
    <property type="match status" value="1"/>
</dbReference>
<dbReference type="InterPro" id="IPR027368">
    <property type="entry name" value="MnmE_dom2"/>
</dbReference>
<dbReference type="GO" id="GO:0005737">
    <property type="term" value="C:cytoplasm"/>
    <property type="evidence" value="ECO:0007669"/>
    <property type="project" value="TreeGrafter"/>
</dbReference>
<dbReference type="AlphaFoldDB" id="A0A383A2C1"/>
<proteinExistence type="predicted"/>
<feature type="non-terminal residue" evidence="2">
    <location>
        <position position="254"/>
    </location>
</feature>
<dbReference type="GO" id="GO:0005525">
    <property type="term" value="F:GTP binding"/>
    <property type="evidence" value="ECO:0007669"/>
    <property type="project" value="InterPro"/>
</dbReference>